<dbReference type="Proteomes" id="UP000076852">
    <property type="component" value="Chromosome 1"/>
</dbReference>
<evidence type="ECO:0000313" key="1">
    <source>
        <dbReference type="EMBL" id="ANB73768.1"/>
    </source>
</evidence>
<protein>
    <submittedName>
        <fullName evidence="1">Uncharacterized protein</fullName>
    </submittedName>
</protein>
<evidence type="ECO:0000313" key="2">
    <source>
        <dbReference type="Proteomes" id="UP000076852"/>
    </source>
</evidence>
<proteinExistence type="predicted"/>
<gene>
    <name evidence="1" type="ORF">AYM40_16435</name>
</gene>
<dbReference type="EMBL" id="CP014578">
    <property type="protein sequence ID" value="ANB73768.1"/>
    <property type="molecule type" value="Genomic_DNA"/>
</dbReference>
<dbReference type="KEGG" id="buz:AYM40_16435"/>
<sequence length="88" mass="9597">MERVRRCGSFDTLVPDGQYYPDITEQTIDLYGGGWSQTRNDHVFGRLIITAAGDGTTLVRAGVQPFYTRGLKPPVLAHIAADPTSPCS</sequence>
<name>A0A160FNB9_9BURK</name>
<organism evidence="1 2">
    <name type="scientific">Paraburkholderia phytofirmans OLGA172</name>
    <dbReference type="NCBI Taxonomy" id="1417228"/>
    <lineage>
        <taxon>Bacteria</taxon>
        <taxon>Pseudomonadati</taxon>
        <taxon>Pseudomonadota</taxon>
        <taxon>Betaproteobacteria</taxon>
        <taxon>Burkholderiales</taxon>
        <taxon>Burkholderiaceae</taxon>
        <taxon>Paraburkholderia</taxon>
    </lineage>
</organism>
<dbReference type="AlphaFoldDB" id="A0A160FNB9"/>
<accession>A0A160FNB9</accession>
<reference evidence="1 2" key="1">
    <citation type="journal article" date="2016" name="Gene">
        <title>PacBio SMRT assembly of a complex multi-replicon genome reveals chlorocatechol degradative operon in a region of genome plasticity.</title>
        <authorList>
            <person name="Ricker N."/>
            <person name="Shen S.Y."/>
            <person name="Goordial J."/>
            <person name="Jin S."/>
            <person name="Fulthorpe R.R."/>
        </authorList>
    </citation>
    <scope>NUCLEOTIDE SEQUENCE [LARGE SCALE GENOMIC DNA]</scope>
    <source>
        <strain evidence="1 2">OLGA172</strain>
    </source>
</reference>
<keyword evidence="2" id="KW-1185">Reference proteome</keyword>